<dbReference type="AlphaFoldDB" id="A0A8W8NU89"/>
<evidence type="ECO:0000256" key="4">
    <source>
        <dbReference type="SAM" id="MobiDB-lite"/>
    </source>
</evidence>
<keyword evidence="7" id="KW-1185">Reference proteome</keyword>
<dbReference type="PANTHER" id="PTHR24198:SF165">
    <property type="entry name" value="ANKYRIN REPEAT-CONTAINING PROTEIN-RELATED"/>
    <property type="match status" value="1"/>
</dbReference>
<proteinExistence type="predicted"/>
<dbReference type="InterPro" id="IPR036770">
    <property type="entry name" value="Ankyrin_rpt-contain_sf"/>
</dbReference>
<feature type="repeat" description="ANK" evidence="3">
    <location>
        <begin position="441"/>
        <end position="467"/>
    </location>
</feature>
<dbReference type="PANTHER" id="PTHR24198">
    <property type="entry name" value="ANKYRIN REPEAT AND PROTEIN KINASE DOMAIN-CONTAINING PROTEIN"/>
    <property type="match status" value="1"/>
</dbReference>
<dbReference type="Pfam" id="PF12796">
    <property type="entry name" value="Ank_2"/>
    <property type="match status" value="1"/>
</dbReference>
<evidence type="ECO:0000256" key="5">
    <source>
        <dbReference type="SAM" id="Phobius"/>
    </source>
</evidence>
<dbReference type="PROSITE" id="PS50297">
    <property type="entry name" value="ANK_REP_REGION"/>
    <property type="match status" value="3"/>
</dbReference>
<evidence type="ECO:0000256" key="3">
    <source>
        <dbReference type="PROSITE-ProRule" id="PRU00023"/>
    </source>
</evidence>
<keyword evidence="5" id="KW-0472">Membrane</keyword>
<keyword evidence="5" id="KW-1133">Transmembrane helix</keyword>
<organism evidence="6 7">
    <name type="scientific">Magallana gigas</name>
    <name type="common">Pacific oyster</name>
    <name type="synonym">Crassostrea gigas</name>
    <dbReference type="NCBI Taxonomy" id="29159"/>
    <lineage>
        <taxon>Eukaryota</taxon>
        <taxon>Metazoa</taxon>
        <taxon>Spiralia</taxon>
        <taxon>Lophotrochozoa</taxon>
        <taxon>Mollusca</taxon>
        <taxon>Bivalvia</taxon>
        <taxon>Autobranchia</taxon>
        <taxon>Pteriomorphia</taxon>
        <taxon>Ostreida</taxon>
        <taxon>Ostreoidea</taxon>
        <taxon>Ostreidae</taxon>
        <taxon>Magallana</taxon>
    </lineage>
</organism>
<dbReference type="Gene3D" id="1.25.40.20">
    <property type="entry name" value="Ankyrin repeat-containing domain"/>
    <property type="match status" value="1"/>
</dbReference>
<feature type="transmembrane region" description="Helical" evidence="5">
    <location>
        <begin position="6"/>
        <end position="24"/>
    </location>
</feature>
<dbReference type="SUPFAM" id="SSF48403">
    <property type="entry name" value="Ankyrin repeat"/>
    <property type="match status" value="1"/>
</dbReference>
<keyword evidence="1" id="KW-0677">Repeat</keyword>
<dbReference type="SMART" id="SM00248">
    <property type="entry name" value="ANK"/>
    <property type="match status" value="3"/>
</dbReference>
<evidence type="ECO:0000313" key="6">
    <source>
        <dbReference type="EnsemblMetazoa" id="G7586.1:cds"/>
    </source>
</evidence>
<dbReference type="InterPro" id="IPR002110">
    <property type="entry name" value="Ankyrin_rpt"/>
</dbReference>
<keyword evidence="5" id="KW-0812">Transmembrane</keyword>
<evidence type="ECO:0000313" key="7">
    <source>
        <dbReference type="Proteomes" id="UP000005408"/>
    </source>
</evidence>
<protein>
    <submittedName>
        <fullName evidence="6">Uncharacterized protein</fullName>
    </submittedName>
</protein>
<evidence type="ECO:0000256" key="2">
    <source>
        <dbReference type="ARBA" id="ARBA00023043"/>
    </source>
</evidence>
<keyword evidence="2 3" id="KW-0040">ANK repeat</keyword>
<feature type="repeat" description="ANK" evidence="3">
    <location>
        <begin position="474"/>
        <end position="506"/>
    </location>
</feature>
<accession>A0A8W8NU89</accession>
<reference evidence="6" key="1">
    <citation type="submission" date="2022-08" db="UniProtKB">
        <authorList>
            <consortium name="EnsemblMetazoa"/>
        </authorList>
    </citation>
    <scope>IDENTIFICATION</scope>
    <source>
        <strain evidence="6">05x7-T-G4-1.051#20</strain>
    </source>
</reference>
<sequence>MVFQGFLLLVSLGILMFLFLTYEFNRMDGYNSLENLPVCLRNDTCLKECSSVNCTTSNDMKCPLYENTLEQSTCINSQSTTGSQQILKNITGHPVYGTAFKSEHQYFTNVPTEKVQPSCSSYFQPTNSHSQIRSDPINDVNDRTSTEAFDVFHILAAILFLFCIYHLKETFKQQVPDVELLTQPERNPHINGYNHNHPGSLELDLEEIENIDNESTERVLLGCHTTKVNQTSNGNKESLANTANTNGTDDQQMMQTITKNVSEMVIGELQKLGMFPTTVVNTSSRGCTDSLPEETTRRLTACKPLLEKVIVNQWKRDRSWFVPTNILTCSKEKAKSNLKNPVNVSEKAGPEKSTSSHQMPLDCTIQSILNNTVDVCSDKDEEVNSLYTDSILHILHSVGADINLCAGNGMSPLQLACQNGHKNTARFLLDNGANINFQMNDGATALLIACFEGHASIVELLLERGADKKLCMENGVSPLYVACQNGSNSTVEILLRNQADINICSKNESVPQTAALEHIAKQREMRKAN</sequence>
<dbReference type="PROSITE" id="PS50088">
    <property type="entry name" value="ANK_REPEAT"/>
    <property type="match status" value="3"/>
</dbReference>
<feature type="region of interest" description="Disordered" evidence="4">
    <location>
        <begin position="338"/>
        <end position="358"/>
    </location>
</feature>
<feature type="repeat" description="ANK" evidence="3">
    <location>
        <begin position="408"/>
        <end position="440"/>
    </location>
</feature>
<dbReference type="Pfam" id="PF00023">
    <property type="entry name" value="Ank"/>
    <property type="match status" value="1"/>
</dbReference>
<dbReference type="Proteomes" id="UP000005408">
    <property type="component" value="Unassembled WGS sequence"/>
</dbReference>
<evidence type="ECO:0000256" key="1">
    <source>
        <dbReference type="ARBA" id="ARBA00022737"/>
    </source>
</evidence>
<dbReference type="EnsemblMetazoa" id="G7586.1">
    <property type="protein sequence ID" value="G7586.1:cds"/>
    <property type="gene ID" value="G7586"/>
</dbReference>
<name>A0A8W8NU89_MAGGI</name>